<dbReference type="Gene3D" id="3.40.190.10">
    <property type="entry name" value="Periplasmic binding protein-like II"/>
    <property type="match status" value="1"/>
</dbReference>
<dbReference type="InterPro" id="IPR001320">
    <property type="entry name" value="Iontro_rcpt_C"/>
</dbReference>
<protein>
    <submittedName>
        <fullName evidence="11">Ionotropic receptor 123</fullName>
    </submittedName>
</protein>
<keyword evidence="8" id="KW-0325">Glycoprotein</keyword>
<sequence length="648" mass="72807">MILGEIYEMIVMKASPLEEAAEAVDVFLEASEDQTQKCGLKVFAVSSDEQDVDYVNKLVQHLEVESGRALFLYLRGDNASLDRSSERAAKSRRESPCERVLLISWSVEELETFDELALRHRILGASSALLVLTALPVSVLHRVMRERYSYAWMHAAFINCEDTGGGVAFTSYSHTPHLPHPSDGVQRTALYSAPRQLQVFRPIFPRKFANFNGATVNVTALPYPPYWDTATDSGGGVHHSGADYEMINAIAQALNFSYRIMPTENWDEVTARVQERRALMASIVYAVLPERLLSYDYSFIFEYSSFGFTMRKPALQPQWRALYRPFDDSLWVSVMALLIFIVFPFQLINFSRWTTSSAEANKRQLPKHRCSSGVTIVSLSVAGTLLGQDIPTSMRRSSVSSRTLMGSWLFCAFILSIAYRSNLTAFLMLPEYQNRPESLSQLVAVGATATMPTFGKYFITFFEQSTSPDFQQLGKKIVLVESSEEGLESALHAGTAHLEPRRYMELLIAEQFTDRHGQSQLYVAREEIFPDPVAWPLPHDAPYQEDINRNMMAIVEAGLYEKWLQDHIALVRLETQHKQAYDMSVQAPGASSASPLDLEAPSSSPEALNLHHLQGLFILLILGLAASAISFIVESLLQKTKVRRGWTP</sequence>
<dbReference type="Pfam" id="PF00060">
    <property type="entry name" value="Lig_chan"/>
    <property type="match status" value="1"/>
</dbReference>
<dbReference type="GO" id="GO:0050906">
    <property type="term" value="P:detection of stimulus involved in sensory perception"/>
    <property type="evidence" value="ECO:0007669"/>
    <property type="project" value="UniProtKB-ARBA"/>
</dbReference>
<reference evidence="11" key="1">
    <citation type="submission" date="2014-08" db="EMBL/GenBank/DDBJ databases">
        <authorList>
            <person name="Murali S."/>
            <person name="Richards S."/>
            <person name="Bandaranaike D."/>
            <person name="Bellair M."/>
            <person name="Blankenburg K."/>
            <person name="Chao H."/>
            <person name="Dinh H."/>
            <person name="Doddapaneni H."/>
            <person name="Dugan-Rocha S."/>
            <person name="Elkadiri S."/>
            <person name="Gnanaolivu R."/>
            <person name="Hughes D."/>
            <person name="Lee S."/>
            <person name="Li M."/>
            <person name="Ming W."/>
            <person name="Munidasa M."/>
            <person name="Muniz J."/>
            <person name="Nguyen L."/>
            <person name="Osuji N."/>
            <person name="Pu L.-L."/>
            <person name="Puazo M."/>
            <person name="Skinner E."/>
            <person name="Qu C."/>
            <person name="Quiroz J."/>
            <person name="Raj R."/>
            <person name="Weissenberger G."/>
            <person name="Xin Y."/>
            <person name="Zou X."/>
            <person name="Han Y."/>
            <person name="Worley K."/>
            <person name="Muzny D."/>
            <person name="Gibbs R."/>
        </authorList>
    </citation>
    <scope>NUCLEOTIDE SEQUENCE</scope>
    <source>
        <strain evidence="11">HAZT.00-mixed</strain>
        <tissue evidence="11">Whole organism</tissue>
    </source>
</reference>
<reference evidence="11" key="3">
    <citation type="submission" date="2019-06" db="EMBL/GenBank/DDBJ databases">
        <authorList>
            <person name="Poynton C."/>
            <person name="Hasenbein S."/>
            <person name="Benoit J.B."/>
            <person name="Sepulveda M.S."/>
            <person name="Poelchau M.F."/>
            <person name="Murali S.C."/>
            <person name="Chen S."/>
            <person name="Glastad K.M."/>
            <person name="Werren J.H."/>
            <person name="Vineis J.H."/>
            <person name="Bowen J.L."/>
            <person name="Friedrich M."/>
            <person name="Jones J."/>
            <person name="Robertson H.M."/>
            <person name="Feyereisen R."/>
            <person name="Mechler-Hickson A."/>
            <person name="Mathers N."/>
            <person name="Lee C.E."/>
            <person name="Colbourne J.K."/>
            <person name="Biales A."/>
            <person name="Johnston J.S."/>
            <person name="Wellborn G.A."/>
            <person name="Rosendale A.J."/>
            <person name="Cridge A.G."/>
            <person name="Munoz-Torres M.C."/>
            <person name="Bain P.A."/>
            <person name="Manny A.R."/>
            <person name="Major K.M."/>
            <person name="Lambert F.N."/>
            <person name="Vulpe C.D."/>
            <person name="Tuck P."/>
            <person name="Blalock B.J."/>
            <person name="Lin Y.-Y."/>
            <person name="Smith M.E."/>
            <person name="Ochoa-Acuna H."/>
            <person name="Chen M.-J.M."/>
            <person name="Childers C.P."/>
            <person name="Qu J."/>
            <person name="Dugan S."/>
            <person name="Lee S.L."/>
            <person name="Chao H."/>
            <person name="Dinh H."/>
            <person name="Han Y."/>
            <person name="Doddapaneni H."/>
            <person name="Worley K.C."/>
            <person name="Muzny D.M."/>
            <person name="Gibbs R.A."/>
            <person name="Richards S."/>
        </authorList>
    </citation>
    <scope>NUCLEOTIDE SEQUENCE</scope>
    <source>
        <strain evidence="11">HAZT.00-mixed</strain>
        <tissue evidence="11">Whole organism</tissue>
    </source>
</reference>
<evidence type="ECO:0000256" key="1">
    <source>
        <dbReference type="ARBA" id="ARBA00004651"/>
    </source>
</evidence>
<comment type="caution">
    <text evidence="11">The sequence shown here is derived from an EMBL/GenBank/DDBJ whole genome shotgun (WGS) entry which is preliminary data.</text>
</comment>
<keyword evidence="3" id="KW-1003">Cell membrane</keyword>
<reference evidence="11" key="2">
    <citation type="journal article" date="2018" name="Environ. Sci. Technol.">
        <title>The Toxicogenome of Hyalella azteca: A Model for Sediment Ecotoxicology and Evolutionary Toxicology.</title>
        <authorList>
            <person name="Poynton H.C."/>
            <person name="Hasenbein S."/>
            <person name="Benoit J.B."/>
            <person name="Sepulveda M.S."/>
            <person name="Poelchau M.F."/>
            <person name="Hughes D.S.T."/>
            <person name="Murali S.C."/>
            <person name="Chen S."/>
            <person name="Glastad K.M."/>
            <person name="Goodisman M.A.D."/>
            <person name="Werren J.H."/>
            <person name="Vineis J.H."/>
            <person name="Bowen J.L."/>
            <person name="Friedrich M."/>
            <person name="Jones J."/>
            <person name="Robertson H.M."/>
            <person name="Feyereisen R."/>
            <person name="Mechler-Hickson A."/>
            <person name="Mathers N."/>
            <person name="Lee C.E."/>
            <person name="Colbourne J.K."/>
            <person name="Biales A."/>
            <person name="Johnston J.S."/>
            <person name="Wellborn G.A."/>
            <person name="Rosendale A.J."/>
            <person name="Cridge A.G."/>
            <person name="Munoz-Torres M.C."/>
            <person name="Bain P.A."/>
            <person name="Manny A.R."/>
            <person name="Major K.M."/>
            <person name="Lambert F.N."/>
            <person name="Vulpe C.D."/>
            <person name="Tuck P."/>
            <person name="Blalock B.J."/>
            <person name="Lin Y.Y."/>
            <person name="Smith M.E."/>
            <person name="Ochoa-Acuna H."/>
            <person name="Chen M.M."/>
            <person name="Childers C.P."/>
            <person name="Qu J."/>
            <person name="Dugan S."/>
            <person name="Lee S.L."/>
            <person name="Chao H."/>
            <person name="Dinh H."/>
            <person name="Han Y."/>
            <person name="Doddapaneni H."/>
            <person name="Worley K.C."/>
            <person name="Muzny D.M."/>
            <person name="Gibbs R.A."/>
            <person name="Richards S."/>
        </authorList>
    </citation>
    <scope>NUCLEOTIDE SEQUENCE</scope>
    <source>
        <strain evidence="11">HAZT.00-mixed</strain>
        <tissue evidence="11">Whole organism</tissue>
    </source>
</reference>
<feature type="transmembrane region" description="Helical" evidence="9">
    <location>
        <begin position="330"/>
        <end position="350"/>
    </location>
</feature>
<gene>
    <name evidence="11" type="ORF">HAZT_HAZT004087</name>
</gene>
<name>A0A6A0H3S8_HYAAZ</name>
<keyword evidence="7 11" id="KW-0675">Receptor</keyword>
<accession>A0A6A0H3S8</accession>
<dbReference type="GO" id="GO:0005886">
    <property type="term" value="C:plasma membrane"/>
    <property type="evidence" value="ECO:0007669"/>
    <property type="project" value="UniProtKB-SubCell"/>
</dbReference>
<keyword evidence="6 9" id="KW-0472">Membrane</keyword>
<keyword evidence="5 9" id="KW-1133">Transmembrane helix</keyword>
<dbReference type="Gene3D" id="1.10.287.70">
    <property type="match status" value="1"/>
</dbReference>
<dbReference type="GO" id="GO:0015276">
    <property type="term" value="F:ligand-gated monoatomic ion channel activity"/>
    <property type="evidence" value="ECO:0007669"/>
    <property type="project" value="InterPro"/>
</dbReference>
<evidence type="ECO:0000256" key="7">
    <source>
        <dbReference type="ARBA" id="ARBA00023170"/>
    </source>
</evidence>
<keyword evidence="4 9" id="KW-0812">Transmembrane</keyword>
<evidence type="ECO:0000259" key="10">
    <source>
        <dbReference type="Pfam" id="PF00060"/>
    </source>
</evidence>
<dbReference type="EMBL" id="JQDR03007276">
    <property type="protein sequence ID" value="KAA0198825.1"/>
    <property type="molecule type" value="Genomic_DNA"/>
</dbReference>
<evidence type="ECO:0000256" key="6">
    <source>
        <dbReference type="ARBA" id="ARBA00023136"/>
    </source>
</evidence>
<evidence type="ECO:0000256" key="2">
    <source>
        <dbReference type="ARBA" id="ARBA00008685"/>
    </source>
</evidence>
<evidence type="ECO:0000256" key="5">
    <source>
        <dbReference type="ARBA" id="ARBA00022989"/>
    </source>
</evidence>
<feature type="domain" description="Ionotropic glutamate receptor C-terminal" evidence="10">
    <location>
        <begin position="329"/>
        <end position="624"/>
    </location>
</feature>
<evidence type="ECO:0000313" key="11">
    <source>
        <dbReference type="EMBL" id="KAA0198825.1"/>
    </source>
</evidence>
<evidence type="ECO:0000256" key="9">
    <source>
        <dbReference type="SAM" id="Phobius"/>
    </source>
</evidence>
<dbReference type="AlphaFoldDB" id="A0A6A0H3S8"/>
<dbReference type="OrthoDB" id="5984008at2759"/>
<dbReference type="PANTHER" id="PTHR42643">
    <property type="entry name" value="IONOTROPIC RECEPTOR 20A-RELATED"/>
    <property type="match status" value="1"/>
</dbReference>
<proteinExistence type="inferred from homology"/>
<dbReference type="InterPro" id="IPR052192">
    <property type="entry name" value="Insect_Ionotropic_Sensory_Rcpt"/>
</dbReference>
<evidence type="ECO:0000256" key="8">
    <source>
        <dbReference type="ARBA" id="ARBA00023180"/>
    </source>
</evidence>
<feature type="transmembrane region" description="Helical" evidence="9">
    <location>
        <begin position="616"/>
        <end position="637"/>
    </location>
</feature>
<evidence type="ECO:0000256" key="4">
    <source>
        <dbReference type="ARBA" id="ARBA00022692"/>
    </source>
</evidence>
<dbReference type="SUPFAM" id="SSF53850">
    <property type="entry name" value="Periplasmic binding protein-like II"/>
    <property type="match status" value="1"/>
</dbReference>
<comment type="subcellular location">
    <subcellularLocation>
        <location evidence="1">Cell membrane</location>
        <topology evidence="1">Multi-pass membrane protein</topology>
    </subcellularLocation>
</comment>
<organism evidence="11">
    <name type="scientific">Hyalella azteca</name>
    <name type="common">Amphipod</name>
    <dbReference type="NCBI Taxonomy" id="294128"/>
    <lineage>
        <taxon>Eukaryota</taxon>
        <taxon>Metazoa</taxon>
        <taxon>Ecdysozoa</taxon>
        <taxon>Arthropoda</taxon>
        <taxon>Crustacea</taxon>
        <taxon>Multicrustacea</taxon>
        <taxon>Malacostraca</taxon>
        <taxon>Eumalacostraca</taxon>
        <taxon>Peracarida</taxon>
        <taxon>Amphipoda</taxon>
        <taxon>Senticaudata</taxon>
        <taxon>Talitrida</taxon>
        <taxon>Talitroidea</taxon>
        <taxon>Hyalellidae</taxon>
        <taxon>Hyalella</taxon>
    </lineage>
</organism>
<feature type="transmembrane region" description="Helical" evidence="9">
    <location>
        <begin position="407"/>
        <end position="429"/>
    </location>
</feature>
<dbReference type="PANTHER" id="PTHR42643:SF24">
    <property type="entry name" value="IONOTROPIC RECEPTOR 60A"/>
    <property type="match status" value="1"/>
</dbReference>
<evidence type="ECO:0000256" key="3">
    <source>
        <dbReference type="ARBA" id="ARBA00022475"/>
    </source>
</evidence>
<comment type="similarity">
    <text evidence="2">Belongs to the glutamate-gated ion channel (TC 1.A.10.1) family.</text>
</comment>
<dbReference type="Proteomes" id="UP000711488">
    <property type="component" value="Unassembled WGS sequence"/>
</dbReference>